<dbReference type="KEGG" id="pbd:PBOR_09435"/>
<dbReference type="PRINTS" id="PR00032">
    <property type="entry name" value="HTHARAC"/>
</dbReference>
<evidence type="ECO:0000256" key="3">
    <source>
        <dbReference type="ARBA" id="ARBA00023163"/>
    </source>
</evidence>
<feature type="domain" description="HTH araC/xylS-type" evidence="5">
    <location>
        <begin position="436"/>
        <end position="533"/>
    </location>
</feature>
<feature type="modified residue" description="4-aspartylphosphate" evidence="4">
    <location>
        <position position="59"/>
    </location>
</feature>
<dbReference type="InterPro" id="IPR020449">
    <property type="entry name" value="Tscrpt_reg_AraC-type_HTH"/>
</dbReference>
<dbReference type="InterPro" id="IPR009057">
    <property type="entry name" value="Homeodomain-like_sf"/>
</dbReference>
<gene>
    <name evidence="8" type="ORF">PBOR_09435</name>
</gene>
<dbReference type="InterPro" id="IPR018062">
    <property type="entry name" value="HTH_AraC-typ_CS"/>
</dbReference>
<dbReference type="Pfam" id="PF17853">
    <property type="entry name" value="GGDEF_2"/>
    <property type="match status" value="1"/>
</dbReference>
<keyword evidence="4" id="KW-0597">Phosphoprotein</keyword>
<dbReference type="SUPFAM" id="SSF55073">
    <property type="entry name" value="Nucleotide cyclase"/>
    <property type="match status" value="1"/>
</dbReference>
<dbReference type="SUPFAM" id="SSF52172">
    <property type="entry name" value="CheY-like"/>
    <property type="match status" value="1"/>
</dbReference>
<dbReference type="PROSITE" id="PS50110">
    <property type="entry name" value="RESPONSE_REGULATORY"/>
    <property type="match status" value="1"/>
</dbReference>
<dbReference type="HOGENOM" id="CLU_000445_5_0_9"/>
<keyword evidence="1" id="KW-0805">Transcription regulation</keyword>
<dbReference type="Gene3D" id="3.30.70.270">
    <property type="match status" value="1"/>
</dbReference>
<dbReference type="SUPFAM" id="SSF46689">
    <property type="entry name" value="Homeodomain-like"/>
    <property type="match status" value="2"/>
</dbReference>
<proteinExistence type="predicted"/>
<dbReference type="InterPro" id="IPR043128">
    <property type="entry name" value="Rev_trsase/Diguanyl_cyclase"/>
</dbReference>
<dbReference type="InterPro" id="IPR029787">
    <property type="entry name" value="Nucleotide_cyclase"/>
</dbReference>
<evidence type="ECO:0000256" key="2">
    <source>
        <dbReference type="ARBA" id="ARBA00023125"/>
    </source>
</evidence>
<dbReference type="PROSITE" id="PS00041">
    <property type="entry name" value="HTH_ARAC_FAMILY_1"/>
    <property type="match status" value="1"/>
</dbReference>
<dbReference type="InterPro" id="IPR000160">
    <property type="entry name" value="GGDEF_dom"/>
</dbReference>
<evidence type="ECO:0000313" key="9">
    <source>
        <dbReference type="Proteomes" id="UP000029518"/>
    </source>
</evidence>
<evidence type="ECO:0000259" key="7">
    <source>
        <dbReference type="PROSITE" id="PS50887"/>
    </source>
</evidence>
<dbReference type="SMART" id="SM00448">
    <property type="entry name" value="REC"/>
    <property type="match status" value="1"/>
</dbReference>
<name>A0A089MKP2_PAEBO</name>
<dbReference type="GO" id="GO:0000160">
    <property type="term" value="P:phosphorelay signal transduction system"/>
    <property type="evidence" value="ECO:0007669"/>
    <property type="project" value="InterPro"/>
</dbReference>
<organism evidence="8 9">
    <name type="scientific">Paenibacillus borealis</name>
    <dbReference type="NCBI Taxonomy" id="160799"/>
    <lineage>
        <taxon>Bacteria</taxon>
        <taxon>Bacillati</taxon>
        <taxon>Bacillota</taxon>
        <taxon>Bacilli</taxon>
        <taxon>Bacillales</taxon>
        <taxon>Paenibacillaceae</taxon>
        <taxon>Paenibacillus</taxon>
    </lineage>
</organism>
<dbReference type="InterPro" id="IPR001789">
    <property type="entry name" value="Sig_transdc_resp-reg_receiver"/>
</dbReference>
<keyword evidence="9" id="KW-1185">Reference proteome</keyword>
<evidence type="ECO:0000259" key="5">
    <source>
        <dbReference type="PROSITE" id="PS01124"/>
    </source>
</evidence>
<dbReference type="RefSeq" id="WP_042211388.1">
    <property type="nucleotide sequence ID" value="NZ_CP009285.1"/>
</dbReference>
<evidence type="ECO:0000313" key="8">
    <source>
        <dbReference type="EMBL" id="AIQ57129.1"/>
    </source>
</evidence>
<evidence type="ECO:0000259" key="6">
    <source>
        <dbReference type="PROSITE" id="PS50110"/>
    </source>
</evidence>
<dbReference type="Pfam" id="PF12833">
    <property type="entry name" value="HTH_18"/>
    <property type="match status" value="1"/>
</dbReference>
<dbReference type="CDD" id="cd17536">
    <property type="entry name" value="REC_YesN-like"/>
    <property type="match status" value="1"/>
</dbReference>
<dbReference type="PROSITE" id="PS50887">
    <property type="entry name" value="GGDEF"/>
    <property type="match status" value="1"/>
</dbReference>
<dbReference type="AlphaFoldDB" id="A0A089MKP2"/>
<dbReference type="OrthoDB" id="9794370at2"/>
<evidence type="ECO:0000256" key="1">
    <source>
        <dbReference type="ARBA" id="ARBA00023015"/>
    </source>
</evidence>
<reference evidence="8" key="1">
    <citation type="submission" date="2014-08" db="EMBL/GenBank/DDBJ databases">
        <title>Comparative genomics of the Paenibacillus odorifer group.</title>
        <authorList>
            <person name="den Bakker H.C."/>
            <person name="Tsai Y.-C.Y.-C."/>
            <person name="Martin N."/>
            <person name="Korlach J."/>
            <person name="Wiedmann M."/>
        </authorList>
    </citation>
    <scope>NUCLEOTIDE SEQUENCE [LARGE SCALE GENOMIC DNA]</scope>
    <source>
        <strain evidence="8">DSM 13188</strain>
    </source>
</reference>
<dbReference type="Pfam" id="PF00072">
    <property type="entry name" value="Response_reg"/>
    <property type="match status" value="1"/>
</dbReference>
<dbReference type="InterPro" id="IPR018060">
    <property type="entry name" value="HTH_AraC"/>
</dbReference>
<dbReference type="Gene3D" id="3.40.50.2300">
    <property type="match status" value="1"/>
</dbReference>
<accession>A0A089MKP2</accession>
<dbReference type="GO" id="GO:0043565">
    <property type="term" value="F:sequence-specific DNA binding"/>
    <property type="evidence" value="ECO:0007669"/>
    <property type="project" value="InterPro"/>
</dbReference>
<dbReference type="Gene3D" id="1.10.10.60">
    <property type="entry name" value="Homeodomain-like"/>
    <property type="match status" value="2"/>
</dbReference>
<dbReference type="EMBL" id="CP009285">
    <property type="protein sequence ID" value="AIQ57129.1"/>
    <property type="molecule type" value="Genomic_DNA"/>
</dbReference>
<dbReference type="PANTHER" id="PTHR43280">
    <property type="entry name" value="ARAC-FAMILY TRANSCRIPTIONAL REGULATOR"/>
    <property type="match status" value="1"/>
</dbReference>
<keyword evidence="2" id="KW-0238">DNA-binding</keyword>
<dbReference type="PANTHER" id="PTHR43280:SF28">
    <property type="entry name" value="HTH-TYPE TRANSCRIPTIONAL ACTIVATOR RHAS"/>
    <property type="match status" value="1"/>
</dbReference>
<dbReference type="Proteomes" id="UP000029518">
    <property type="component" value="Chromosome"/>
</dbReference>
<dbReference type="PROSITE" id="PS01124">
    <property type="entry name" value="HTH_ARAC_FAMILY_2"/>
    <property type="match status" value="1"/>
</dbReference>
<feature type="domain" description="GGDEF" evidence="7">
    <location>
        <begin position="183"/>
        <end position="310"/>
    </location>
</feature>
<protein>
    <submittedName>
        <fullName evidence="8">AraC family transcriptional regulator</fullName>
    </submittedName>
</protein>
<dbReference type="InterPro" id="IPR041522">
    <property type="entry name" value="CdaR_GGDEF"/>
</dbReference>
<keyword evidence="3" id="KW-0804">Transcription</keyword>
<dbReference type="SMART" id="SM00342">
    <property type="entry name" value="HTH_ARAC"/>
    <property type="match status" value="1"/>
</dbReference>
<feature type="domain" description="Response regulatory" evidence="6">
    <location>
        <begin position="8"/>
        <end position="124"/>
    </location>
</feature>
<dbReference type="InterPro" id="IPR011006">
    <property type="entry name" value="CheY-like_superfamily"/>
</dbReference>
<sequence>MDDNGVISLCIIDDIKSVVAGLTCMNWADQGIRVAGTAANGEDGLDMISELRPDLVITDIRMPRMDGLSMLRAVLERHRDCKVILISGYADFEYAQQAVQLGAFDFVVKPFTEEDIMKAVLRAKAEILEERSKLLTLREMEKRLRESLPVLRQEYFALLVSHRTAWEQAAARWEFLNIDLNPQGFVVMLLEIDHFQERAAELSIREVELIRFSLLNITQETIAEYARCVVFRARHNRYLAVMNDCSAPSAVEIAERCCRNIERYTKFTVSVGVGGRVEETSELPDSYLQANRALAYHLFTEGNAAIRYDDILPAGSQEPLSLEYKDELLLALRSGNTGKAAAILEDISTSLQSLVSRQNPDYLLSLYDELAASAIRSFYELIPYADIQPLIQRFRAVQGTAGLPLASLQRQLLELCVEGAALVRKNSLSEGQKVIYASLDYIQSHLSEDITVGDCAAHVHLSASYYSSLFKKVTGMTVTQYVTMEKIQKAKALLVEGMPVQEVALAAGYEERRYFSEMFKKITGQTPSEFRAGYHPDRPEEKPYR</sequence>
<dbReference type="GO" id="GO:0003700">
    <property type="term" value="F:DNA-binding transcription factor activity"/>
    <property type="evidence" value="ECO:0007669"/>
    <property type="project" value="InterPro"/>
</dbReference>
<evidence type="ECO:0000256" key="4">
    <source>
        <dbReference type="PROSITE-ProRule" id="PRU00169"/>
    </source>
</evidence>